<dbReference type="EMBL" id="CP048877">
    <property type="protein sequence ID" value="QIJ72592.1"/>
    <property type="molecule type" value="Genomic_DNA"/>
</dbReference>
<dbReference type="RefSeq" id="WP_166032808.1">
    <property type="nucleotide sequence ID" value="NZ_CP048877.1"/>
</dbReference>
<dbReference type="GO" id="GO:0008146">
    <property type="term" value="F:sulfotransferase activity"/>
    <property type="evidence" value="ECO:0007669"/>
    <property type="project" value="InterPro"/>
</dbReference>
<protein>
    <submittedName>
        <fullName evidence="3">Sulfotransferase domain-containing protein</fullName>
    </submittedName>
</protein>
<evidence type="ECO:0000313" key="4">
    <source>
        <dbReference type="Proteomes" id="UP000502179"/>
    </source>
</evidence>
<dbReference type="SUPFAM" id="SSF52540">
    <property type="entry name" value="P-loop containing nucleoside triphosphate hydrolases"/>
    <property type="match status" value="1"/>
</dbReference>
<evidence type="ECO:0000313" key="3">
    <source>
        <dbReference type="EMBL" id="QIJ72592.1"/>
    </source>
</evidence>
<dbReference type="Pfam" id="PF00685">
    <property type="entry name" value="Sulfotransfer_1"/>
    <property type="match status" value="1"/>
</dbReference>
<proteinExistence type="predicted"/>
<keyword evidence="2" id="KW-0325">Glycoprotein</keyword>
<dbReference type="Proteomes" id="UP000502179">
    <property type="component" value="Chromosome"/>
</dbReference>
<dbReference type="Gene3D" id="3.40.50.300">
    <property type="entry name" value="P-loop containing nucleotide triphosphate hydrolases"/>
    <property type="match status" value="1"/>
</dbReference>
<dbReference type="KEGG" id="tav:G4V39_10040"/>
<organism evidence="3 4">
    <name type="scientific">Thermosulfuriphilus ammonigenes</name>
    <dbReference type="NCBI Taxonomy" id="1936021"/>
    <lineage>
        <taxon>Bacteria</taxon>
        <taxon>Pseudomonadati</taxon>
        <taxon>Thermodesulfobacteriota</taxon>
        <taxon>Thermodesulfobacteria</taxon>
        <taxon>Thermodesulfobacteriales</taxon>
        <taxon>Thermodesulfobacteriaceae</taxon>
        <taxon>Thermosulfuriphilus</taxon>
    </lineage>
</organism>
<sequence length="266" mass="31207">MLPNFLGIGAQRAATTWLFECLREHPEIYLPPQKEIHFFDENFDKGLEWYESFFNAVTTEKAIGEITPNYYHLPHALQRIKEVLPEVKLILSLRHPLERAYSAYKLLHEYYADKGVSFEEAFKEGSYLLDLSLYSKHLENIFKLFPRSQVHIIIYDDILSDPLQVLRKLYSFLGVSIDFVPQAAFARYNRIIFPRFQNFIISLKLGFLLDLIKKTPLASLIKKLHAQFFYSHPKSSYSVDSHVRKLLLDDIQKLKSLIKPDLPWVL</sequence>
<reference evidence="3 4" key="1">
    <citation type="submission" date="2020-02" db="EMBL/GenBank/DDBJ databases">
        <title>Genome analysis of Thermosulfuriphilus ammonigenes ST65T, an anaerobic thermophilic chemolithoautotrophic bacterium isolated from a deep-sea hydrothermal vent.</title>
        <authorList>
            <person name="Slobodkina G."/>
            <person name="Allioux M."/>
            <person name="Merkel A."/>
            <person name="Alain K."/>
            <person name="Jebbar M."/>
            <person name="Slobodkin A."/>
        </authorList>
    </citation>
    <scope>NUCLEOTIDE SEQUENCE [LARGE SCALE GENOMIC DNA]</scope>
    <source>
        <strain evidence="3 4">ST65</strain>
    </source>
</reference>
<gene>
    <name evidence="3" type="ORF">G4V39_10040</name>
</gene>
<accession>A0A6G7PY55</accession>
<dbReference type="InterPro" id="IPR027417">
    <property type="entry name" value="P-loop_NTPase"/>
</dbReference>
<dbReference type="PANTHER" id="PTHR10605:SF56">
    <property type="entry name" value="BIFUNCTIONAL HEPARAN SULFATE N-DEACETYLASE_N-SULFOTRANSFERASE"/>
    <property type="match status" value="1"/>
</dbReference>
<keyword evidence="1 3" id="KW-0808">Transferase</keyword>
<dbReference type="InterPro" id="IPR000863">
    <property type="entry name" value="Sulfotransferase_dom"/>
</dbReference>
<evidence type="ECO:0000256" key="1">
    <source>
        <dbReference type="ARBA" id="ARBA00022679"/>
    </source>
</evidence>
<dbReference type="PANTHER" id="PTHR10605">
    <property type="entry name" value="HEPARAN SULFATE SULFOTRANSFERASE"/>
    <property type="match status" value="1"/>
</dbReference>
<evidence type="ECO:0000256" key="2">
    <source>
        <dbReference type="ARBA" id="ARBA00023180"/>
    </source>
</evidence>
<dbReference type="InterPro" id="IPR037359">
    <property type="entry name" value="NST/OST"/>
</dbReference>
<keyword evidence="4" id="KW-1185">Reference proteome</keyword>
<dbReference type="AlphaFoldDB" id="A0A6G7PY55"/>
<name>A0A6G7PY55_9BACT</name>